<reference evidence="9" key="2">
    <citation type="submission" date="2023-06" db="EMBL/GenBank/DDBJ databases">
        <authorList>
            <person name="Ma L."/>
            <person name="Liu K.-W."/>
            <person name="Li Z."/>
            <person name="Hsiao Y.-Y."/>
            <person name="Qi Y."/>
            <person name="Fu T."/>
            <person name="Tang G."/>
            <person name="Zhang D."/>
            <person name="Sun W.-H."/>
            <person name="Liu D.-K."/>
            <person name="Li Y."/>
            <person name="Chen G.-Z."/>
            <person name="Liu X.-D."/>
            <person name="Liao X.-Y."/>
            <person name="Jiang Y.-T."/>
            <person name="Yu X."/>
            <person name="Hao Y."/>
            <person name="Huang J."/>
            <person name="Zhao X.-W."/>
            <person name="Ke S."/>
            <person name="Chen Y.-Y."/>
            <person name="Wu W.-L."/>
            <person name="Hsu J.-L."/>
            <person name="Lin Y.-F."/>
            <person name="Huang M.-D."/>
            <person name="Li C.-Y."/>
            <person name="Huang L."/>
            <person name="Wang Z.-W."/>
            <person name="Zhao X."/>
            <person name="Zhong W.-Y."/>
            <person name="Peng D.-H."/>
            <person name="Ahmad S."/>
            <person name="Lan S."/>
            <person name="Zhang J.-S."/>
            <person name="Tsai W.-C."/>
            <person name="Van De Peer Y."/>
            <person name="Liu Z.-J."/>
        </authorList>
    </citation>
    <scope>NUCLEOTIDE SEQUENCE</scope>
    <source>
        <strain evidence="9">SCP</strain>
        <tissue evidence="9">Leaves</tissue>
    </source>
</reference>
<evidence type="ECO:0000313" key="10">
    <source>
        <dbReference type="Proteomes" id="UP001179952"/>
    </source>
</evidence>
<dbReference type="Gene3D" id="1.10.10.60">
    <property type="entry name" value="Homeodomain-like"/>
    <property type="match status" value="1"/>
</dbReference>
<dbReference type="NCBIfam" id="TIGR01557">
    <property type="entry name" value="myb_SHAQKYF"/>
    <property type="match status" value="1"/>
</dbReference>
<feature type="domain" description="Myb-like" evidence="6">
    <location>
        <begin position="47"/>
        <end position="99"/>
    </location>
</feature>
<dbReference type="InterPro" id="IPR009057">
    <property type="entry name" value="Homeodomain-like_sf"/>
</dbReference>
<dbReference type="InterPro" id="IPR017930">
    <property type="entry name" value="Myb_dom"/>
</dbReference>
<keyword evidence="4" id="KW-0539">Nucleus</keyword>
<comment type="caution">
    <text evidence="9">The sequence shown here is derived from an EMBL/GenBank/DDBJ whole genome shotgun (WGS) entry which is preliminary data.</text>
</comment>
<dbReference type="CDD" id="cd00167">
    <property type="entry name" value="SANT"/>
    <property type="match status" value="1"/>
</dbReference>
<dbReference type="SMART" id="SM00717">
    <property type="entry name" value="SANT"/>
    <property type="match status" value="1"/>
</dbReference>
<gene>
    <name evidence="9" type="ORF">QJS04_geneDACA020964</name>
</gene>
<protein>
    <submittedName>
        <fullName evidence="9">Uncharacterized protein</fullName>
    </submittedName>
</protein>
<proteinExistence type="predicted"/>
<evidence type="ECO:0000256" key="2">
    <source>
        <dbReference type="ARBA" id="ARBA00023125"/>
    </source>
</evidence>
<dbReference type="PROSITE" id="PS51293">
    <property type="entry name" value="SANT"/>
    <property type="match status" value="1"/>
</dbReference>
<accession>A0AAV9B4L3</accession>
<sequence length="160" mass="18156">MLFGVDLSKRPMKKSESMIDLNAYPSSSSSSSSSSDIDHHSYDCTHKKKRVSVPWTEDEHMRFLEGLQALGRSEWARIAREYVVTKNATQVASHAQKHFVHQSRSARKQCMRPSIFDMPLPLPPPPPTPSASPMPAPLRVRIPVWMHMKDIVGEYDNGRD</sequence>
<feature type="domain" description="SANT" evidence="7">
    <location>
        <begin position="50"/>
        <end position="103"/>
    </location>
</feature>
<feature type="compositionally biased region" description="Basic and acidic residues" evidence="5">
    <location>
        <begin position="7"/>
        <end position="17"/>
    </location>
</feature>
<evidence type="ECO:0000259" key="7">
    <source>
        <dbReference type="PROSITE" id="PS51293"/>
    </source>
</evidence>
<dbReference type="PROSITE" id="PS51294">
    <property type="entry name" value="HTH_MYB"/>
    <property type="match status" value="1"/>
</dbReference>
<dbReference type="InterPro" id="IPR052245">
    <property type="entry name" value="Plant_Stress_Dev_TF"/>
</dbReference>
<dbReference type="SUPFAM" id="SSF46689">
    <property type="entry name" value="Homeodomain-like"/>
    <property type="match status" value="1"/>
</dbReference>
<evidence type="ECO:0000259" key="6">
    <source>
        <dbReference type="PROSITE" id="PS50090"/>
    </source>
</evidence>
<organism evidence="9 10">
    <name type="scientific">Acorus gramineus</name>
    <name type="common">Dwarf sweet flag</name>
    <dbReference type="NCBI Taxonomy" id="55184"/>
    <lineage>
        <taxon>Eukaryota</taxon>
        <taxon>Viridiplantae</taxon>
        <taxon>Streptophyta</taxon>
        <taxon>Embryophyta</taxon>
        <taxon>Tracheophyta</taxon>
        <taxon>Spermatophyta</taxon>
        <taxon>Magnoliopsida</taxon>
        <taxon>Liliopsida</taxon>
        <taxon>Acoraceae</taxon>
        <taxon>Acorus</taxon>
    </lineage>
</organism>
<feature type="domain" description="HTH myb-type" evidence="8">
    <location>
        <begin position="47"/>
        <end position="103"/>
    </location>
</feature>
<dbReference type="GO" id="GO:0009739">
    <property type="term" value="P:response to gibberellin"/>
    <property type="evidence" value="ECO:0007669"/>
    <property type="project" value="TreeGrafter"/>
</dbReference>
<dbReference type="Proteomes" id="UP001179952">
    <property type="component" value="Unassembled WGS sequence"/>
</dbReference>
<keyword evidence="1" id="KW-0805">Transcription regulation</keyword>
<name>A0AAV9B4L3_ACOGR</name>
<dbReference type="PANTHER" id="PTHR44191:SF62">
    <property type="entry name" value="OS04G0341900 PROTEIN"/>
    <property type="match status" value="1"/>
</dbReference>
<feature type="compositionally biased region" description="Low complexity" evidence="5">
    <location>
        <begin position="26"/>
        <end position="35"/>
    </location>
</feature>
<evidence type="ECO:0000259" key="8">
    <source>
        <dbReference type="PROSITE" id="PS51294"/>
    </source>
</evidence>
<dbReference type="PANTHER" id="PTHR44191">
    <property type="entry name" value="TRANSCRIPTION FACTOR KUA1"/>
    <property type="match status" value="1"/>
</dbReference>
<evidence type="ECO:0000256" key="4">
    <source>
        <dbReference type="ARBA" id="ARBA00023242"/>
    </source>
</evidence>
<feature type="region of interest" description="Disordered" evidence="5">
    <location>
        <begin position="1"/>
        <end position="39"/>
    </location>
</feature>
<keyword evidence="10" id="KW-1185">Reference proteome</keyword>
<keyword evidence="2" id="KW-0238">DNA-binding</keyword>
<dbReference type="InterPro" id="IPR001005">
    <property type="entry name" value="SANT/Myb"/>
</dbReference>
<evidence type="ECO:0000256" key="3">
    <source>
        <dbReference type="ARBA" id="ARBA00023163"/>
    </source>
</evidence>
<dbReference type="InterPro" id="IPR006447">
    <property type="entry name" value="Myb_dom_plants"/>
</dbReference>
<evidence type="ECO:0000256" key="5">
    <source>
        <dbReference type="SAM" id="MobiDB-lite"/>
    </source>
</evidence>
<dbReference type="InterPro" id="IPR017884">
    <property type="entry name" value="SANT_dom"/>
</dbReference>
<dbReference type="PROSITE" id="PS50090">
    <property type="entry name" value="MYB_LIKE"/>
    <property type="match status" value="1"/>
</dbReference>
<dbReference type="GO" id="GO:0003677">
    <property type="term" value="F:DNA binding"/>
    <property type="evidence" value="ECO:0007669"/>
    <property type="project" value="UniProtKB-KW"/>
</dbReference>
<evidence type="ECO:0000313" key="9">
    <source>
        <dbReference type="EMBL" id="KAK1271574.1"/>
    </source>
</evidence>
<dbReference type="AlphaFoldDB" id="A0AAV9B4L3"/>
<dbReference type="Pfam" id="PF00249">
    <property type="entry name" value="Myb_DNA-binding"/>
    <property type="match status" value="1"/>
</dbReference>
<evidence type="ECO:0000256" key="1">
    <source>
        <dbReference type="ARBA" id="ARBA00023015"/>
    </source>
</evidence>
<reference evidence="9" key="1">
    <citation type="journal article" date="2023" name="Nat. Commun.">
        <title>Diploid and tetraploid genomes of Acorus and the evolution of monocots.</title>
        <authorList>
            <person name="Ma L."/>
            <person name="Liu K.W."/>
            <person name="Li Z."/>
            <person name="Hsiao Y.Y."/>
            <person name="Qi Y."/>
            <person name="Fu T."/>
            <person name="Tang G.D."/>
            <person name="Zhang D."/>
            <person name="Sun W.H."/>
            <person name="Liu D.K."/>
            <person name="Li Y."/>
            <person name="Chen G.Z."/>
            <person name="Liu X.D."/>
            <person name="Liao X.Y."/>
            <person name="Jiang Y.T."/>
            <person name="Yu X."/>
            <person name="Hao Y."/>
            <person name="Huang J."/>
            <person name="Zhao X.W."/>
            <person name="Ke S."/>
            <person name="Chen Y.Y."/>
            <person name="Wu W.L."/>
            <person name="Hsu J.L."/>
            <person name="Lin Y.F."/>
            <person name="Huang M.D."/>
            <person name="Li C.Y."/>
            <person name="Huang L."/>
            <person name="Wang Z.W."/>
            <person name="Zhao X."/>
            <person name="Zhong W.Y."/>
            <person name="Peng D.H."/>
            <person name="Ahmad S."/>
            <person name="Lan S."/>
            <person name="Zhang J.S."/>
            <person name="Tsai W.C."/>
            <person name="Van de Peer Y."/>
            <person name="Liu Z.J."/>
        </authorList>
    </citation>
    <scope>NUCLEOTIDE SEQUENCE</scope>
    <source>
        <strain evidence="9">SCP</strain>
    </source>
</reference>
<keyword evidence="3" id="KW-0804">Transcription</keyword>
<dbReference type="GO" id="GO:0006355">
    <property type="term" value="P:regulation of DNA-templated transcription"/>
    <property type="evidence" value="ECO:0007669"/>
    <property type="project" value="UniProtKB-ARBA"/>
</dbReference>
<dbReference type="EMBL" id="JAUJYN010000005">
    <property type="protein sequence ID" value="KAK1271574.1"/>
    <property type="molecule type" value="Genomic_DNA"/>
</dbReference>
<dbReference type="GO" id="GO:0009723">
    <property type="term" value="P:response to ethylene"/>
    <property type="evidence" value="ECO:0007669"/>
    <property type="project" value="TreeGrafter"/>
</dbReference>